<proteinExistence type="predicted"/>
<feature type="region of interest" description="Disordered" evidence="1">
    <location>
        <begin position="100"/>
        <end position="166"/>
    </location>
</feature>
<sequence>MPANAQITIKNGAAPAGIQGTQATVIEMVEDKMSQIYSKTAKGQEEIKTRAGGLSQRMRQVLIFIDGKRSRDDLYGMLKGEDLDEQLAALAAQGLIEATGGAAPKPAATPAPAAPAAAPAAAAPKPAPAKAPEAPKATSEELERKRREEEEQAELLMARSFMGKMS</sequence>
<gene>
    <name evidence="2" type="ORF">EDC30_11456</name>
</gene>
<evidence type="ECO:0000256" key="1">
    <source>
        <dbReference type="SAM" id="MobiDB-lite"/>
    </source>
</evidence>
<protein>
    <submittedName>
        <fullName evidence="2">Uncharacterized protein</fullName>
    </submittedName>
</protein>
<dbReference type="AlphaFoldDB" id="A0A4R3HQI7"/>
<evidence type="ECO:0000313" key="2">
    <source>
        <dbReference type="EMBL" id="TCS34027.1"/>
    </source>
</evidence>
<comment type="caution">
    <text evidence="2">The sequence shown here is derived from an EMBL/GenBank/DDBJ whole genome shotgun (WGS) entry which is preliminary data.</text>
</comment>
<name>A0A4R3HQI7_PAULE</name>
<keyword evidence="3" id="KW-1185">Reference proteome</keyword>
<organism evidence="2 3">
    <name type="scientific">Paucimonas lemoignei</name>
    <name type="common">Pseudomonas lemoignei</name>
    <dbReference type="NCBI Taxonomy" id="29443"/>
    <lineage>
        <taxon>Bacteria</taxon>
        <taxon>Pseudomonadati</taxon>
        <taxon>Pseudomonadota</taxon>
        <taxon>Betaproteobacteria</taxon>
        <taxon>Burkholderiales</taxon>
        <taxon>Burkholderiaceae</taxon>
        <taxon>Paucimonas</taxon>
    </lineage>
</organism>
<reference evidence="2 3" key="1">
    <citation type="submission" date="2019-03" db="EMBL/GenBank/DDBJ databases">
        <title>Genomic Encyclopedia of Type Strains, Phase IV (KMG-IV): sequencing the most valuable type-strain genomes for metagenomic binning, comparative biology and taxonomic classification.</title>
        <authorList>
            <person name="Goeker M."/>
        </authorList>
    </citation>
    <scope>NUCLEOTIDE SEQUENCE [LARGE SCALE GENOMIC DNA]</scope>
    <source>
        <strain evidence="2 3">DSM 7445</strain>
    </source>
</reference>
<dbReference type="EMBL" id="SLZQ01000014">
    <property type="protein sequence ID" value="TCS34027.1"/>
    <property type="molecule type" value="Genomic_DNA"/>
</dbReference>
<accession>A0A4R3HQI7</accession>
<feature type="compositionally biased region" description="Basic and acidic residues" evidence="1">
    <location>
        <begin position="138"/>
        <end position="149"/>
    </location>
</feature>
<dbReference type="Proteomes" id="UP000295382">
    <property type="component" value="Unassembled WGS sequence"/>
</dbReference>
<feature type="compositionally biased region" description="Low complexity" evidence="1">
    <location>
        <begin position="114"/>
        <end position="137"/>
    </location>
</feature>
<evidence type="ECO:0000313" key="3">
    <source>
        <dbReference type="Proteomes" id="UP000295382"/>
    </source>
</evidence>